<dbReference type="EMBL" id="JANPWB010000012">
    <property type="protein sequence ID" value="KAJ1120159.1"/>
    <property type="molecule type" value="Genomic_DNA"/>
</dbReference>
<sequence>MQGRSGSGQAISSVKRRRPAPQCGTVLKEPVRARNILSEHARERYSSTTYRQRTQGLELAVGRGPEARVRT</sequence>
<keyword evidence="3" id="KW-1185">Reference proteome</keyword>
<evidence type="ECO:0000313" key="3">
    <source>
        <dbReference type="Proteomes" id="UP001066276"/>
    </source>
</evidence>
<organism evidence="2 3">
    <name type="scientific">Pleurodeles waltl</name>
    <name type="common">Iberian ribbed newt</name>
    <dbReference type="NCBI Taxonomy" id="8319"/>
    <lineage>
        <taxon>Eukaryota</taxon>
        <taxon>Metazoa</taxon>
        <taxon>Chordata</taxon>
        <taxon>Craniata</taxon>
        <taxon>Vertebrata</taxon>
        <taxon>Euteleostomi</taxon>
        <taxon>Amphibia</taxon>
        <taxon>Batrachia</taxon>
        <taxon>Caudata</taxon>
        <taxon>Salamandroidea</taxon>
        <taxon>Salamandridae</taxon>
        <taxon>Pleurodelinae</taxon>
        <taxon>Pleurodeles</taxon>
    </lineage>
</organism>
<name>A0AAV7NYY4_PLEWA</name>
<dbReference type="AlphaFoldDB" id="A0AAV7NYY4"/>
<feature type="region of interest" description="Disordered" evidence="1">
    <location>
        <begin position="1"/>
        <end position="26"/>
    </location>
</feature>
<dbReference type="Proteomes" id="UP001066276">
    <property type="component" value="Chromosome 8"/>
</dbReference>
<evidence type="ECO:0000256" key="1">
    <source>
        <dbReference type="SAM" id="MobiDB-lite"/>
    </source>
</evidence>
<accession>A0AAV7NYY4</accession>
<comment type="caution">
    <text evidence="2">The sequence shown here is derived from an EMBL/GenBank/DDBJ whole genome shotgun (WGS) entry which is preliminary data.</text>
</comment>
<gene>
    <name evidence="2" type="ORF">NDU88_008334</name>
</gene>
<evidence type="ECO:0000313" key="2">
    <source>
        <dbReference type="EMBL" id="KAJ1120159.1"/>
    </source>
</evidence>
<proteinExistence type="predicted"/>
<reference evidence="2" key="1">
    <citation type="journal article" date="2022" name="bioRxiv">
        <title>Sequencing and chromosome-scale assembly of the giantPleurodeles waltlgenome.</title>
        <authorList>
            <person name="Brown T."/>
            <person name="Elewa A."/>
            <person name="Iarovenko S."/>
            <person name="Subramanian E."/>
            <person name="Araus A.J."/>
            <person name="Petzold A."/>
            <person name="Susuki M."/>
            <person name="Suzuki K.-i.T."/>
            <person name="Hayashi T."/>
            <person name="Toyoda A."/>
            <person name="Oliveira C."/>
            <person name="Osipova E."/>
            <person name="Leigh N.D."/>
            <person name="Simon A."/>
            <person name="Yun M.H."/>
        </authorList>
    </citation>
    <scope>NUCLEOTIDE SEQUENCE</scope>
    <source>
        <strain evidence="2">20211129_DDA</strain>
        <tissue evidence="2">Liver</tissue>
    </source>
</reference>
<protein>
    <submittedName>
        <fullName evidence="2">Uncharacterized protein</fullName>
    </submittedName>
</protein>